<evidence type="ECO:0000313" key="11">
    <source>
        <dbReference type="Proteomes" id="UP000664218"/>
    </source>
</evidence>
<keyword evidence="11" id="KW-1185">Reference proteome</keyword>
<evidence type="ECO:0000256" key="5">
    <source>
        <dbReference type="ARBA" id="ARBA00022741"/>
    </source>
</evidence>
<dbReference type="GO" id="GO:0016887">
    <property type="term" value="F:ATP hydrolysis activity"/>
    <property type="evidence" value="ECO:0007669"/>
    <property type="project" value="InterPro"/>
</dbReference>
<evidence type="ECO:0000256" key="7">
    <source>
        <dbReference type="ARBA" id="ARBA00022967"/>
    </source>
</evidence>
<dbReference type="Proteomes" id="UP000664218">
    <property type="component" value="Unassembled WGS sequence"/>
</dbReference>
<dbReference type="InterPro" id="IPR050107">
    <property type="entry name" value="ABC_carbohydrate_import_ATPase"/>
</dbReference>
<dbReference type="GO" id="GO:0005886">
    <property type="term" value="C:plasma membrane"/>
    <property type="evidence" value="ECO:0007669"/>
    <property type="project" value="UniProtKB-SubCell"/>
</dbReference>
<dbReference type="PANTHER" id="PTHR43790:SF4">
    <property type="entry name" value="GUANOSINE IMPORT ATP-BINDING PROTEIN NUPO"/>
    <property type="match status" value="1"/>
</dbReference>
<keyword evidence="3" id="KW-1003">Cell membrane</keyword>
<dbReference type="AlphaFoldDB" id="A0A939H8I3"/>
<dbReference type="PROSITE" id="PS50893">
    <property type="entry name" value="ABC_TRANSPORTER_2"/>
    <property type="match status" value="2"/>
</dbReference>
<dbReference type="CDD" id="cd03215">
    <property type="entry name" value="ABC_Carb_Monos_II"/>
    <property type="match status" value="1"/>
</dbReference>
<evidence type="ECO:0000256" key="2">
    <source>
        <dbReference type="ARBA" id="ARBA00022448"/>
    </source>
</evidence>
<evidence type="ECO:0000256" key="4">
    <source>
        <dbReference type="ARBA" id="ARBA00022737"/>
    </source>
</evidence>
<dbReference type="InterPro" id="IPR003593">
    <property type="entry name" value="AAA+_ATPase"/>
</dbReference>
<dbReference type="InterPro" id="IPR003439">
    <property type="entry name" value="ABC_transporter-like_ATP-bd"/>
</dbReference>
<organism evidence="10 11">
    <name type="scientific">Proteiniclasticum aestuarii</name>
    <dbReference type="NCBI Taxonomy" id="2817862"/>
    <lineage>
        <taxon>Bacteria</taxon>
        <taxon>Bacillati</taxon>
        <taxon>Bacillota</taxon>
        <taxon>Clostridia</taxon>
        <taxon>Eubacteriales</taxon>
        <taxon>Clostridiaceae</taxon>
        <taxon>Proteiniclasticum</taxon>
    </lineage>
</organism>
<dbReference type="InterPro" id="IPR027417">
    <property type="entry name" value="P-loop_NTPase"/>
</dbReference>
<dbReference type="SMART" id="SM00382">
    <property type="entry name" value="AAA"/>
    <property type="match status" value="1"/>
</dbReference>
<name>A0A939H8I3_9CLOT</name>
<feature type="domain" description="ABC transporter" evidence="9">
    <location>
        <begin position="253"/>
        <end position="497"/>
    </location>
</feature>
<dbReference type="PROSITE" id="PS00211">
    <property type="entry name" value="ABC_TRANSPORTER_1"/>
    <property type="match status" value="2"/>
</dbReference>
<dbReference type="FunFam" id="3.40.50.300:FF:000127">
    <property type="entry name" value="Ribose import ATP-binding protein RbsA"/>
    <property type="match status" value="1"/>
</dbReference>
<evidence type="ECO:0000259" key="9">
    <source>
        <dbReference type="PROSITE" id="PS50893"/>
    </source>
</evidence>
<evidence type="ECO:0000256" key="1">
    <source>
        <dbReference type="ARBA" id="ARBA00004202"/>
    </source>
</evidence>
<keyword evidence="8" id="KW-0472">Membrane</keyword>
<dbReference type="EMBL" id="JAFNJU010000014">
    <property type="protein sequence ID" value="MBO1266199.1"/>
    <property type="molecule type" value="Genomic_DNA"/>
</dbReference>
<dbReference type="SUPFAM" id="SSF52540">
    <property type="entry name" value="P-loop containing nucleoside triphosphate hydrolases"/>
    <property type="match status" value="2"/>
</dbReference>
<reference evidence="10" key="1">
    <citation type="submission" date="2021-03" db="EMBL/GenBank/DDBJ databases">
        <title>Proteiniclasticum marinus sp. nov., isolated from tidal flat sediment.</title>
        <authorList>
            <person name="Namirimu T."/>
            <person name="Yang J.-A."/>
            <person name="Yang S.-H."/>
            <person name="Kim Y.-J."/>
            <person name="Kwon K.K."/>
        </authorList>
    </citation>
    <scope>NUCLEOTIDE SEQUENCE</scope>
    <source>
        <strain evidence="10">SCR006</strain>
    </source>
</reference>
<feature type="domain" description="ABC transporter" evidence="9">
    <location>
        <begin position="1"/>
        <end position="234"/>
    </location>
</feature>
<keyword evidence="5" id="KW-0547">Nucleotide-binding</keyword>
<evidence type="ECO:0000256" key="6">
    <source>
        <dbReference type="ARBA" id="ARBA00022840"/>
    </source>
</evidence>
<gene>
    <name evidence="10" type="ORF">J3A84_14275</name>
</gene>
<dbReference type="PANTHER" id="PTHR43790">
    <property type="entry name" value="CARBOHYDRATE TRANSPORT ATP-BINDING PROTEIN MG119-RELATED"/>
    <property type="match status" value="1"/>
</dbReference>
<sequence length="508" mass="56569">MRNITKEFPGIIANDNITLTLKKGEVHALLGENGAGKSTLMSVLFGLYQAEKGEIRKNGEVVKINNPNDANALGIGMVHQHFKLVEIFTVLENIILGVEPNKMGFLEKSEARKKVVELSEKYGLKVNPDAVIEKISVGMQQRVEILKMLYRDNEILIFDEPTAVLTPQEIEELLQIMRGFADEGKSILFITHKLNEIMQVADRCTVLRKGKYIGTVDVKDTTKEELSKMMVGRDINFSVEKEPAEPKDVVLSVRGVTVPSQTHKNNAVKNVSFDVRAGEIVCLAGIDGNGQTEFVSALTGLEKMTSGTITLAGKDITKASIRERSKAGMSHIPEDRHKHGLVLDYSLEENMILQRYWEPAFQKHGFLKFDAMRKYTEELVEKFDVRSGQGPVTMARSMSGGNQQKAILAREIDKKHELLVAVQPTRGLDVGAIEYIHKQLVERRDAGKAVLLVSLELDEVMDVSDRILVMYEGEIVGELDPKTTTVEELGLYMSGAKRNTVKEINHAG</sequence>
<evidence type="ECO:0000313" key="10">
    <source>
        <dbReference type="EMBL" id="MBO1266199.1"/>
    </source>
</evidence>
<accession>A0A939H8I3</accession>
<keyword evidence="2" id="KW-0813">Transport</keyword>
<dbReference type="InterPro" id="IPR017871">
    <property type="entry name" value="ABC_transporter-like_CS"/>
</dbReference>
<comment type="caution">
    <text evidence="10">The sequence shown here is derived from an EMBL/GenBank/DDBJ whole genome shotgun (WGS) entry which is preliminary data.</text>
</comment>
<evidence type="ECO:0000256" key="8">
    <source>
        <dbReference type="ARBA" id="ARBA00023136"/>
    </source>
</evidence>
<dbReference type="CDD" id="cd03216">
    <property type="entry name" value="ABC_Carb_Monos_I"/>
    <property type="match status" value="1"/>
</dbReference>
<dbReference type="GO" id="GO:0005524">
    <property type="term" value="F:ATP binding"/>
    <property type="evidence" value="ECO:0007669"/>
    <property type="project" value="UniProtKB-KW"/>
</dbReference>
<comment type="subcellular location">
    <subcellularLocation>
        <location evidence="1">Cell membrane</location>
        <topology evidence="1">Peripheral membrane protein</topology>
    </subcellularLocation>
</comment>
<keyword evidence="4" id="KW-0677">Repeat</keyword>
<dbReference type="Pfam" id="PF00005">
    <property type="entry name" value="ABC_tran"/>
    <property type="match status" value="2"/>
</dbReference>
<proteinExistence type="predicted"/>
<keyword evidence="6 10" id="KW-0067">ATP-binding</keyword>
<protein>
    <submittedName>
        <fullName evidence="10">ABC transporter ATP-binding protein</fullName>
    </submittedName>
</protein>
<keyword evidence="7" id="KW-1278">Translocase</keyword>
<evidence type="ECO:0000256" key="3">
    <source>
        <dbReference type="ARBA" id="ARBA00022475"/>
    </source>
</evidence>
<dbReference type="Gene3D" id="3.40.50.300">
    <property type="entry name" value="P-loop containing nucleotide triphosphate hydrolases"/>
    <property type="match status" value="2"/>
</dbReference>